<feature type="compositionally biased region" description="Low complexity" evidence="1">
    <location>
        <begin position="63"/>
        <end position="75"/>
    </location>
</feature>
<reference evidence="3" key="2">
    <citation type="journal article" date="2014" name="PLoS ONE">
        <title>Genome and Transcriptome Analysis of the Fungal Pathogen Fusarium oxysporum f. sp. cubense Causing Banana Vascular Wilt Disease.</title>
        <authorList>
            <person name="Guo L."/>
            <person name="Han L."/>
            <person name="Yang L."/>
            <person name="Zeng H."/>
            <person name="Fan D."/>
            <person name="Zhu Y."/>
            <person name="Feng Y."/>
            <person name="Wang G."/>
            <person name="Peng C."/>
            <person name="Jiang X."/>
            <person name="Zhou D."/>
            <person name="Ni P."/>
            <person name="Liang C."/>
            <person name="Liu L."/>
            <person name="Wang J."/>
            <person name="Mao C."/>
            <person name="Fang X."/>
            <person name="Peng M."/>
            <person name="Huang J."/>
        </authorList>
    </citation>
    <scope>NUCLEOTIDE SEQUENCE [LARGE SCALE GENOMIC DNA]</scope>
    <source>
        <strain evidence="3">race 4</strain>
    </source>
</reference>
<dbReference type="OrthoDB" id="5100176at2759"/>
<evidence type="ECO:0000256" key="1">
    <source>
        <dbReference type="SAM" id="MobiDB-lite"/>
    </source>
</evidence>
<dbReference type="Proteomes" id="UP000016929">
    <property type="component" value="Unassembled WGS sequence"/>
</dbReference>
<proteinExistence type="predicted"/>
<accession>N1R682</accession>
<reference evidence="3" key="1">
    <citation type="submission" date="2012-09" db="EMBL/GenBank/DDBJ databases">
        <title>Genome sequencing and comparative transcriptomics of race 1 and race 4 of banana pathogen: Fusarium oxysporum f. sp. cubense.</title>
        <authorList>
            <person name="Fang X."/>
            <person name="Huang J."/>
        </authorList>
    </citation>
    <scope>NUCLEOTIDE SEQUENCE [LARGE SCALE GENOMIC DNA]</scope>
    <source>
        <strain evidence="3">race 4</strain>
    </source>
</reference>
<organism evidence="2 3">
    <name type="scientific">Fusarium oxysporum f. sp. cubense (strain race 4)</name>
    <name type="common">Panama disease fungus</name>
    <dbReference type="NCBI Taxonomy" id="2502994"/>
    <lineage>
        <taxon>Eukaryota</taxon>
        <taxon>Fungi</taxon>
        <taxon>Dikarya</taxon>
        <taxon>Ascomycota</taxon>
        <taxon>Pezizomycotina</taxon>
        <taxon>Sordariomycetes</taxon>
        <taxon>Hypocreomycetidae</taxon>
        <taxon>Hypocreales</taxon>
        <taxon>Nectriaceae</taxon>
        <taxon>Fusarium</taxon>
        <taxon>Fusarium oxysporum species complex</taxon>
    </lineage>
</organism>
<sequence length="87" mass="9878">RYQITHYPFFIMSASSYVQVPREGNPSPNIVHQSTTYSEQMNAWLREDHKDMPWHIIDSIVTSSTNTSESNPNTNASHNPITQGSAK</sequence>
<protein>
    <submittedName>
        <fullName evidence="2">Uncharacterized protein</fullName>
    </submittedName>
</protein>
<feature type="compositionally biased region" description="Polar residues" evidence="1">
    <location>
        <begin position="76"/>
        <end position="87"/>
    </location>
</feature>
<feature type="non-terminal residue" evidence="2">
    <location>
        <position position="1"/>
    </location>
</feature>
<dbReference type="EMBL" id="KB726997">
    <property type="protein sequence ID" value="EMT60878.1"/>
    <property type="molecule type" value="Genomic_DNA"/>
</dbReference>
<dbReference type="HOGENOM" id="CLU_177156_0_0_1"/>
<dbReference type="AlphaFoldDB" id="N1R682"/>
<evidence type="ECO:0000313" key="3">
    <source>
        <dbReference type="Proteomes" id="UP000016929"/>
    </source>
</evidence>
<evidence type="ECO:0000313" key="2">
    <source>
        <dbReference type="EMBL" id="EMT60878.1"/>
    </source>
</evidence>
<feature type="region of interest" description="Disordered" evidence="1">
    <location>
        <begin position="63"/>
        <end position="87"/>
    </location>
</feature>
<keyword evidence="3" id="KW-1185">Reference proteome</keyword>
<gene>
    <name evidence="2" type="ORF">FOC4_g10012165</name>
</gene>
<name>N1R682_FUSC4</name>